<protein>
    <submittedName>
        <fullName evidence="2">Uncharacterized protein</fullName>
    </submittedName>
</protein>
<feature type="transmembrane region" description="Helical" evidence="1">
    <location>
        <begin position="156"/>
        <end position="176"/>
    </location>
</feature>
<dbReference type="EMBL" id="LGUT01004585">
    <property type="protein sequence ID" value="KOG44532.1"/>
    <property type="molecule type" value="Genomic_DNA"/>
</dbReference>
<feature type="transmembrane region" description="Helical" evidence="1">
    <location>
        <begin position="102"/>
        <end position="123"/>
    </location>
</feature>
<dbReference type="Proteomes" id="UP000037020">
    <property type="component" value="Unassembled WGS sequence"/>
</dbReference>
<comment type="caution">
    <text evidence="2">The sequence shown here is derived from an EMBL/GenBank/DDBJ whole genome shotgun (WGS) entry which is preliminary data.</text>
</comment>
<keyword evidence="3" id="KW-1185">Reference proteome</keyword>
<evidence type="ECO:0000313" key="3">
    <source>
        <dbReference type="Proteomes" id="UP000037020"/>
    </source>
</evidence>
<accession>A0ABR5IRE5</accession>
<gene>
    <name evidence="2" type="ORF">ADK38_46235</name>
</gene>
<sequence length="181" mass="18678">RPGQPEPGPEGAAPRVPADPVKALMSRHRELCARAVDPLEIAAGLEERGVTDRTAADCRHRDVFTLAEELYARVPRENAPEADIVAPERSCWARVRSAARSAVPYSLPGAACAATVAALASAGAQAPEVRTGVGACGAAAVAAALWFCARRGRGRGAGGGVSGPLSVGWLIGYALFGDWLL</sequence>
<evidence type="ECO:0000313" key="2">
    <source>
        <dbReference type="EMBL" id="KOG44532.1"/>
    </source>
</evidence>
<reference evidence="2 3" key="1">
    <citation type="submission" date="2015-07" db="EMBL/GenBank/DDBJ databases">
        <authorList>
            <person name="Ju K.-S."/>
            <person name="Doroghazi J.R."/>
            <person name="Metcalf W.W."/>
        </authorList>
    </citation>
    <scope>NUCLEOTIDE SEQUENCE [LARGE SCALE GENOMIC DNA]</scope>
    <source>
        <strain evidence="2 3">NRRL B-3589</strain>
    </source>
</reference>
<feature type="non-terminal residue" evidence="2">
    <location>
        <position position="1"/>
    </location>
</feature>
<feature type="non-terminal residue" evidence="2">
    <location>
        <position position="181"/>
    </location>
</feature>
<evidence type="ECO:0000256" key="1">
    <source>
        <dbReference type="SAM" id="Phobius"/>
    </source>
</evidence>
<feature type="transmembrane region" description="Helical" evidence="1">
    <location>
        <begin position="129"/>
        <end position="149"/>
    </location>
</feature>
<keyword evidence="1" id="KW-1133">Transmembrane helix</keyword>
<keyword evidence="1" id="KW-0472">Membrane</keyword>
<keyword evidence="1" id="KW-0812">Transmembrane</keyword>
<name>A0ABR5IRE5_9ACTN</name>
<organism evidence="2 3">
    <name type="scientific">Streptomyces varsoviensis</name>
    <dbReference type="NCBI Taxonomy" id="67373"/>
    <lineage>
        <taxon>Bacteria</taxon>
        <taxon>Bacillati</taxon>
        <taxon>Actinomycetota</taxon>
        <taxon>Actinomycetes</taxon>
        <taxon>Kitasatosporales</taxon>
        <taxon>Streptomycetaceae</taxon>
        <taxon>Streptomyces</taxon>
    </lineage>
</organism>
<proteinExistence type="predicted"/>